<dbReference type="GO" id="GO:0006044">
    <property type="term" value="P:N-acetylglucosamine metabolic process"/>
    <property type="evidence" value="ECO:0007669"/>
    <property type="project" value="TreeGrafter"/>
</dbReference>
<dbReference type="Proteomes" id="UP000093000">
    <property type="component" value="Unassembled WGS sequence"/>
</dbReference>
<dbReference type="EMBL" id="LUGH01000645">
    <property type="protein sequence ID" value="OBZ83533.1"/>
    <property type="molecule type" value="Genomic_DNA"/>
</dbReference>
<dbReference type="InterPro" id="IPR006813">
    <property type="entry name" value="Glyco_trans_17"/>
</dbReference>
<organism evidence="1 2">
    <name type="scientific">Choanephora cucurbitarum</name>
    <dbReference type="NCBI Taxonomy" id="101091"/>
    <lineage>
        <taxon>Eukaryota</taxon>
        <taxon>Fungi</taxon>
        <taxon>Fungi incertae sedis</taxon>
        <taxon>Mucoromycota</taxon>
        <taxon>Mucoromycotina</taxon>
        <taxon>Mucoromycetes</taxon>
        <taxon>Mucorales</taxon>
        <taxon>Mucorineae</taxon>
        <taxon>Choanephoraceae</taxon>
        <taxon>Choanephoroideae</taxon>
        <taxon>Choanephora</taxon>
    </lineage>
</organism>
<proteinExistence type="predicted"/>
<evidence type="ECO:0000313" key="1">
    <source>
        <dbReference type="EMBL" id="OBZ83533.1"/>
    </source>
</evidence>
<comment type="caution">
    <text evidence="1">The sequence shown here is derived from an EMBL/GenBank/DDBJ whole genome shotgun (WGS) entry which is preliminary data.</text>
</comment>
<dbReference type="PANTHER" id="PTHR12224">
    <property type="entry name" value="BETA-1,4-MANNOSYL-GLYCOPROTEIN BETA-1,4-N-ACETYLGLUCOSAMINYL-TRANSFERASE"/>
    <property type="match status" value="1"/>
</dbReference>
<gene>
    <name evidence="1" type="primary">MGAT3</name>
    <name evidence="1" type="ORF">A0J61_08417</name>
</gene>
<dbReference type="GO" id="GO:0003830">
    <property type="term" value="F:beta-1,4-mannosylglycoprotein 4-beta-N-acetylglucosaminyltransferase activity"/>
    <property type="evidence" value="ECO:0007669"/>
    <property type="project" value="InterPro"/>
</dbReference>
<sequence length="341" mass="39595">MLLQPTLFTDLGYYTRPIWDKNPNKFEIIPHYYSEDVPLKDLCKLHGWELKDETEITKSKVYDAIIFSVELDLLEIRIRELWDVVDTFVILESNATFTGETKSYTFEQHKKQFAFAASKIHHTMIQQTELPTGESPFYNEIGMRRAMNQALSDAGVKQGDLVVMSDVDELIRGKSLLLLKSCRGIPDRMHLQLKNYIYSFEFPLDMQSWRAHIVRFDTTETFYSHGQISDYLLADAGWHCSFCFRTIKEFQFKMKSYSHSDRIRHEGILAPNRIQQTICDGKDIFDMPPESYTYKDMVSKLGAIEPIASAVGLPASVLRNAERYYFLLPGGCIREDYEQIV</sequence>
<dbReference type="PANTHER" id="PTHR12224:SF0">
    <property type="entry name" value="BETA-1,4-MANNOSYL-GLYCOPROTEIN 4-BETA-N-ACETYLGLUCOSAMINYLTRANSFERASE"/>
    <property type="match status" value="1"/>
</dbReference>
<dbReference type="InParanoid" id="A0A1C7N336"/>
<dbReference type="GO" id="GO:0016020">
    <property type="term" value="C:membrane"/>
    <property type="evidence" value="ECO:0007669"/>
    <property type="project" value="InterPro"/>
</dbReference>
<reference evidence="1 2" key="1">
    <citation type="submission" date="2016-03" db="EMBL/GenBank/DDBJ databases">
        <title>Choanephora cucurbitarum.</title>
        <authorList>
            <person name="Min B."/>
            <person name="Park H."/>
            <person name="Park J.-H."/>
            <person name="Shin H.-D."/>
            <person name="Choi I.-G."/>
        </authorList>
    </citation>
    <scope>NUCLEOTIDE SEQUENCE [LARGE SCALE GENOMIC DNA]</scope>
    <source>
        <strain evidence="1 2">KUS-F28377</strain>
    </source>
</reference>
<dbReference type="OrthoDB" id="6474464at2759"/>
<accession>A0A1C7N336</accession>
<dbReference type="AlphaFoldDB" id="A0A1C7N336"/>
<dbReference type="Pfam" id="PF04724">
    <property type="entry name" value="Glyco_transf_17"/>
    <property type="match status" value="1"/>
</dbReference>
<name>A0A1C7N336_9FUNG</name>
<dbReference type="STRING" id="101091.A0A1C7N336"/>
<protein>
    <submittedName>
        <fullName evidence="1">Beta-1,4-mannosyl-glycoprotein 4-beta-N-acetylglucosaminyltransferase</fullName>
    </submittedName>
</protein>
<keyword evidence="2" id="KW-1185">Reference proteome</keyword>
<evidence type="ECO:0000313" key="2">
    <source>
        <dbReference type="Proteomes" id="UP000093000"/>
    </source>
</evidence>
<keyword evidence="1" id="KW-0808">Transferase</keyword>
<keyword evidence="1" id="KW-0328">Glycosyltransferase</keyword>